<name>A0A6A4IFZ2_9AGAR</name>
<sequence>MGTRGYRVYRYKGFYFVIYNHSDSYPSCLGEIQDKYDESEDEDLEITNQPPKNDLFIEWMYEIDLDNYIFYVDGEPLFDLRHMPYGRNFVSCIGYNNYGRRSFHRITPERYRYKLPPPPAVEPATLDAYKAYNVTCASPHDVLRIPLEKRAVEQTRIEIMQVVIAAAMGTMNNSNGLGINAVLSDTVATAISTRIENICRIFSGPLVFPESYPLTWLLERLRSIDAETTLQAAIVELAGQAKSRLEDRGVVSLKKLKHELCRLSHSPPLQLLPSDHSTNPSTPGIEALARLGQMVFERSMEKMFAARNTIYFESPSDSTIATLPTEICISIGQHLSPGALLDFAATFAHECFHLKKDGIPAGLDLTGKSVYASSFSAVANDGQTRKDVTLVLYSDFENGTGFVVRQGDT</sequence>
<dbReference type="AlphaFoldDB" id="A0A6A4IFZ2"/>
<dbReference type="OrthoDB" id="3229878at2759"/>
<gene>
    <name evidence="1" type="ORF">BT96DRAFT_1013282</name>
</gene>
<organism evidence="1 2">
    <name type="scientific">Gymnopus androsaceus JB14</name>
    <dbReference type="NCBI Taxonomy" id="1447944"/>
    <lineage>
        <taxon>Eukaryota</taxon>
        <taxon>Fungi</taxon>
        <taxon>Dikarya</taxon>
        <taxon>Basidiomycota</taxon>
        <taxon>Agaricomycotina</taxon>
        <taxon>Agaricomycetes</taxon>
        <taxon>Agaricomycetidae</taxon>
        <taxon>Agaricales</taxon>
        <taxon>Marasmiineae</taxon>
        <taxon>Omphalotaceae</taxon>
        <taxon>Gymnopus</taxon>
    </lineage>
</organism>
<evidence type="ECO:0000313" key="1">
    <source>
        <dbReference type="EMBL" id="KAE9408653.1"/>
    </source>
</evidence>
<dbReference type="Proteomes" id="UP000799118">
    <property type="component" value="Unassembled WGS sequence"/>
</dbReference>
<keyword evidence="2" id="KW-1185">Reference proteome</keyword>
<evidence type="ECO:0000313" key="2">
    <source>
        <dbReference type="Proteomes" id="UP000799118"/>
    </source>
</evidence>
<reference evidence="1" key="1">
    <citation type="journal article" date="2019" name="Environ. Microbiol.">
        <title>Fungal ecological strategies reflected in gene transcription - a case study of two litter decomposers.</title>
        <authorList>
            <person name="Barbi F."/>
            <person name="Kohler A."/>
            <person name="Barry K."/>
            <person name="Baskaran P."/>
            <person name="Daum C."/>
            <person name="Fauchery L."/>
            <person name="Ihrmark K."/>
            <person name="Kuo A."/>
            <person name="LaButti K."/>
            <person name="Lipzen A."/>
            <person name="Morin E."/>
            <person name="Grigoriev I.V."/>
            <person name="Henrissat B."/>
            <person name="Lindahl B."/>
            <person name="Martin F."/>
        </authorList>
    </citation>
    <scope>NUCLEOTIDE SEQUENCE</scope>
    <source>
        <strain evidence="1">JB14</strain>
    </source>
</reference>
<protein>
    <submittedName>
        <fullName evidence="1">Uncharacterized protein</fullName>
    </submittedName>
</protein>
<dbReference type="EMBL" id="ML769390">
    <property type="protein sequence ID" value="KAE9408653.1"/>
    <property type="molecule type" value="Genomic_DNA"/>
</dbReference>
<proteinExistence type="predicted"/>
<accession>A0A6A4IFZ2</accession>